<evidence type="ECO:0000313" key="2">
    <source>
        <dbReference type="EMBL" id="WEF33856.1"/>
    </source>
</evidence>
<feature type="domain" description="N-acetyltransferase" evidence="1">
    <location>
        <begin position="21"/>
        <end position="159"/>
    </location>
</feature>
<dbReference type="CDD" id="cd04301">
    <property type="entry name" value="NAT_SF"/>
    <property type="match status" value="1"/>
</dbReference>
<dbReference type="PANTHER" id="PTHR43233:SF1">
    <property type="entry name" value="FAMILY N-ACETYLTRANSFERASE, PUTATIVE (AFU_ORTHOLOGUE AFUA_6G03350)-RELATED"/>
    <property type="match status" value="1"/>
</dbReference>
<dbReference type="PROSITE" id="PS51186">
    <property type="entry name" value="GNAT"/>
    <property type="match status" value="1"/>
</dbReference>
<gene>
    <name evidence="2" type="ORF">PX653_03505</name>
</gene>
<sequence>MTNALQRDPAKAMPRMNLGSVTYSVETGVTIDEFRAVLNGSGLGARRPVDDAERLGAMLANANLIVTARIDGELVGIARAMTDFSFSCYLSDLAVIDTVKGRGIGKALIDMLRRHLGPTVNLILSAVPEAVPFYERIGMAALHDCFWYRRERWIRVPRGRASLLARWPLCAIAQGGASREHGISRGARRRKSDRTGRHRDFAIHEQLFDPSGHCRDVLLGGTAFELDLDADVTGARGAVDRRDATQHHQATFHRPEQCLHQAFGRLFTHEETNRHHLGLRPIRGRTRTRREQCRRQGNRCKMSHRIPPFRLCARSGSKPRPA</sequence>
<keyword evidence="2" id="KW-0012">Acyltransferase</keyword>
<proteinExistence type="predicted"/>
<dbReference type="EMBL" id="CP119083">
    <property type="protein sequence ID" value="WEF33856.1"/>
    <property type="molecule type" value="Genomic_DNA"/>
</dbReference>
<dbReference type="RefSeq" id="WP_277416540.1">
    <property type="nucleotide sequence ID" value="NZ_CP119083.1"/>
</dbReference>
<protein>
    <submittedName>
        <fullName evidence="2">GNAT family N-acetyltransferase</fullName>
        <ecNumber evidence="2">2.3.1.-</ecNumber>
    </submittedName>
</protein>
<dbReference type="Pfam" id="PF13673">
    <property type="entry name" value="Acetyltransf_10"/>
    <property type="match status" value="1"/>
</dbReference>
<dbReference type="PANTHER" id="PTHR43233">
    <property type="entry name" value="FAMILY N-ACETYLTRANSFERASE, PUTATIVE (AFU_ORTHOLOGUE AFUA_6G03350)-RELATED"/>
    <property type="match status" value="1"/>
</dbReference>
<reference evidence="2 3" key="1">
    <citation type="submission" date="2023-02" db="EMBL/GenBank/DDBJ databases">
        <title>Gemone sequence of Telluria chitinolytica ACM 3522T.</title>
        <authorList>
            <person name="Frediansyah A."/>
            <person name="Miess H."/>
            <person name="Gross H."/>
        </authorList>
    </citation>
    <scope>NUCLEOTIDE SEQUENCE [LARGE SCALE GENOMIC DNA]</scope>
    <source>
        <strain evidence="2 3">ACM 3522</strain>
    </source>
</reference>
<dbReference type="InterPro" id="IPR053144">
    <property type="entry name" value="Acetyltransferase_Butenolide"/>
</dbReference>
<dbReference type="Proteomes" id="UP001216510">
    <property type="component" value="Chromosome"/>
</dbReference>
<dbReference type="EC" id="2.3.1.-" evidence="2"/>
<keyword evidence="3" id="KW-1185">Reference proteome</keyword>
<accession>A0ABY8BD61</accession>
<dbReference type="InterPro" id="IPR000182">
    <property type="entry name" value="GNAT_dom"/>
</dbReference>
<name>A0ABY8BD61_9BURK</name>
<dbReference type="GO" id="GO:0016746">
    <property type="term" value="F:acyltransferase activity"/>
    <property type="evidence" value="ECO:0007669"/>
    <property type="project" value="UniProtKB-KW"/>
</dbReference>
<dbReference type="InterPro" id="IPR016181">
    <property type="entry name" value="Acyl_CoA_acyltransferase"/>
</dbReference>
<keyword evidence="2" id="KW-0808">Transferase</keyword>
<evidence type="ECO:0000313" key="3">
    <source>
        <dbReference type="Proteomes" id="UP001216510"/>
    </source>
</evidence>
<organism evidence="2 3">
    <name type="scientific">Pseudoduganella chitinolytica</name>
    <dbReference type="NCBI Taxonomy" id="34070"/>
    <lineage>
        <taxon>Bacteria</taxon>
        <taxon>Pseudomonadati</taxon>
        <taxon>Pseudomonadota</taxon>
        <taxon>Betaproteobacteria</taxon>
        <taxon>Burkholderiales</taxon>
        <taxon>Oxalobacteraceae</taxon>
        <taxon>Telluria group</taxon>
        <taxon>Pseudoduganella</taxon>
    </lineage>
</organism>
<evidence type="ECO:0000259" key="1">
    <source>
        <dbReference type="PROSITE" id="PS51186"/>
    </source>
</evidence>
<dbReference type="Gene3D" id="3.40.630.30">
    <property type="match status" value="1"/>
</dbReference>
<dbReference type="SUPFAM" id="SSF55729">
    <property type="entry name" value="Acyl-CoA N-acyltransferases (Nat)"/>
    <property type="match status" value="1"/>
</dbReference>